<dbReference type="GO" id="GO:0005886">
    <property type="term" value="C:plasma membrane"/>
    <property type="evidence" value="ECO:0007669"/>
    <property type="project" value="UniProtKB-SubCell"/>
</dbReference>
<protein>
    <submittedName>
        <fullName evidence="7">Transporter</fullName>
    </submittedName>
</protein>
<accession>A0A918MM72</accession>
<dbReference type="EMBL" id="BMYQ01000008">
    <property type="protein sequence ID" value="GGW36362.1"/>
    <property type="molecule type" value="Genomic_DNA"/>
</dbReference>
<evidence type="ECO:0000256" key="4">
    <source>
        <dbReference type="ARBA" id="ARBA00022989"/>
    </source>
</evidence>
<evidence type="ECO:0000313" key="8">
    <source>
        <dbReference type="Proteomes" id="UP000628984"/>
    </source>
</evidence>
<evidence type="ECO:0000256" key="2">
    <source>
        <dbReference type="ARBA" id="ARBA00022475"/>
    </source>
</evidence>
<organism evidence="7 8">
    <name type="scientific">Gemmobacter lanyuensis</name>
    <dbReference type="NCBI Taxonomy" id="1054497"/>
    <lineage>
        <taxon>Bacteria</taxon>
        <taxon>Pseudomonadati</taxon>
        <taxon>Pseudomonadota</taxon>
        <taxon>Alphaproteobacteria</taxon>
        <taxon>Rhodobacterales</taxon>
        <taxon>Paracoccaceae</taxon>
        <taxon>Gemmobacter</taxon>
    </lineage>
</organism>
<sequence length="204" mass="21591">MTGAAFLAATLLHLLAAASPGPAVLLTARTGVTRGFRTAVWLAVGIGLGACFWATAAFLGLAVLFKAAPALFWGFKIAGGLFLCWIAFQMWRHADEPLNMETEGQAARSPLSAIRLGITTQLANPKAAVFFGAVFVGTVPPGTSAPWLFALLAMIFTNELLCNAIVARLFSLSAPRQAYARLKRWIDRSFGGILAVLGVKIATL</sequence>
<name>A0A918MM72_9RHOB</name>
<comment type="subcellular location">
    <subcellularLocation>
        <location evidence="1">Cell membrane</location>
        <topology evidence="1">Multi-pass membrane protein</topology>
    </subcellularLocation>
</comment>
<keyword evidence="5 6" id="KW-0472">Membrane</keyword>
<feature type="transmembrane region" description="Helical" evidence="6">
    <location>
        <begin position="39"/>
        <end position="64"/>
    </location>
</feature>
<dbReference type="PANTHER" id="PTHR30086:SF19">
    <property type="entry name" value="THREONINE EFFLUX PROTEIN"/>
    <property type="match status" value="1"/>
</dbReference>
<keyword evidence="2" id="KW-1003">Cell membrane</keyword>
<dbReference type="AlphaFoldDB" id="A0A918MM72"/>
<evidence type="ECO:0000313" key="7">
    <source>
        <dbReference type="EMBL" id="GGW36362.1"/>
    </source>
</evidence>
<dbReference type="Proteomes" id="UP000628984">
    <property type="component" value="Unassembled WGS sequence"/>
</dbReference>
<keyword evidence="4 6" id="KW-1133">Transmembrane helix</keyword>
<reference evidence="7" key="2">
    <citation type="submission" date="2020-09" db="EMBL/GenBank/DDBJ databases">
        <authorList>
            <person name="Sun Q."/>
            <person name="Kim S."/>
        </authorList>
    </citation>
    <scope>NUCLEOTIDE SEQUENCE</scope>
    <source>
        <strain evidence="7">KCTC 23714</strain>
    </source>
</reference>
<reference evidence="7" key="1">
    <citation type="journal article" date="2014" name="Int. J. Syst. Evol. Microbiol.">
        <title>Complete genome sequence of Corynebacterium casei LMG S-19264T (=DSM 44701T), isolated from a smear-ripened cheese.</title>
        <authorList>
            <consortium name="US DOE Joint Genome Institute (JGI-PGF)"/>
            <person name="Walter F."/>
            <person name="Albersmeier A."/>
            <person name="Kalinowski J."/>
            <person name="Ruckert C."/>
        </authorList>
    </citation>
    <scope>NUCLEOTIDE SEQUENCE</scope>
    <source>
        <strain evidence="7">KCTC 23714</strain>
    </source>
</reference>
<feature type="transmembrane region" description="Helical" evidence="6">
    <location>
        <begin position="71"/>
        <end position="91"/>
    </location>
</feature>
<evidence type="ECO:0000256" key="5">
    <source>
        <dbReference type="ARBA" id="ARBA00023136"/>
    </source>
</evidence>
<evidence type="ECO:0000256" key="3">
    <source>
        <dbReference type="ARBA" id="ARBA00022692"/>
    </source>
</evidence>
<keyword evidence="8" id="KW-1185">Reference proteome</keyword>
<gene>
    <name evidence="7" type="ORF">GCM10011452_26050</name>
</gene>
<comment type="caution">
    <text evidence="7">The sequence shown here is derived from an EMBL/GenBank/DDBJ whole genome shotgun (WGS) entry which is preliminary data.</text>
</comment>
<dbReference type="RefSeq" id="WP_189634318.1">
    <property type="nucleotide sequence ID" value="NZ_BMYQ01000008.1"/>
</dbReference>
<keyword evidence="3 6" id="KW-0812">Transmembrane</keyword>
<evidence type="ECO:0000256" key="6">
    <source>
        <dbReference type="SAM" id="Phobius"/>
    </source>
</evidence>
<dbReference type="GO" id="GO:0015171">
    <property type="term" value="F:amino acid transmembrane transporter activity"/>
    <property type="evidence" value="ECO:0007669"/>
    <property type="project" value="TreeGrafter"/>
</dbReference>
<proteinExistence type="predicted"/>
<evidence type="ECO:0000256" key="1">
    <source>
        <dbReference type="ARBA" id="ARBA00004651"/>
    </source>
</evidence>
<dbReference type="InterPro" id="IPR001123">
    <property type="entry name" value="LeuE-type"/>
</dbReference>
<dbReference type="Pfam" id="PF01810">
    <property type="entry name" value="LysE"/>
    <property type="match status" value="1"/>
</dbReference>
<dbReference type="PANTHER" id="PTHR30086">
    <property type="entry name" value="ARGININE EXPORTER PROTEIN ARGO"/>
    <property type="match status" value="1"/>
</dbReference>